<gene>
    <name evidence="12" type="ORF">Rhopal_006458-T1</name>
</gene>
<evidence type="ECO:0000256" key="1">
    <source>
        <dbReference type="ARBA" id="ARBA00001974"/>
    </source>
</evidence>
<comment type="catalytic activity">
    <reaction evidence="10">
        <text>L-ornithine + NADPH + O2 = N(5)-hydroxy-L-ornithine + NADP(+) + H2O</text>
        <dbReference type="Rhea" id="RHEA:41508"/>
        <dbReference type="ChEBI" id="CHEBI:15377"/>
        <dbReference type="ChEBI" id="CHEBI:15379"/>
        <dbReference type="ChEBI" id="CHEBI:46911"/>
        <dbReference type="ChEBI" id="CHEBI:57783"/>
        <dbReference type="ChEBI" id="CHEBI:58349"/>
        <dbReference type="ChEBI" id="CHEBI:78275"/>
        <dbReference type="EC" id="1.14.13.196"/>
    </reaction>
</comment>
<dbReference type="Proteomes" id="UP001342314">
    <property type="component" value="Unassembled WGS sequence"/>
</dbReference>
<proteinExistence type="inferred from homology"/>
<evidence type="ECO:0000256" key="6">
    <source>
        <dbReference type="ARBA" id="ARBA00022630"/>
    </source>
</evidence>
<comment type="similarity">
    <text evidence="4">Belongs to the FAD-binding monooxygenase family.</text>
</comment>
<keyword evidence="8" id="KW-0521">NADP</keyword>
<evidence type="ECO:0000256" key="7">
    <source>
        <dbReference type="ARBA" id="ARBA00022827"/>
    </source>
</evidence>
<dbReference type="Pfam" id="PF13450">
    <property type="entry name" value="NAD_binding_8"/>
    <property type="match status" value="1"/>
</dbReference>
<keyword evidence="6" id="KW-0285">Flavoprotein</keyword>
<dbReference type="InterPro" id="IPR025700">
    <property type="entry name" value="Lys/Orn_oxygenase"/>
</dbReference>
<dbReference type="GO" id="GO:0016491">
    <property type="term" value="F:oxidoreductase activity"/>
    <property type="evidence" value="ECO:0007669"/>
    <property type="project" value="UniProtKB-KW"/>
</dbReference>
<dbReference type="InterPro" id="IPR051209">
    <property type="entry name" value="FAD-bind_Monooxygenase_sf"/>
</dbReference>
<evidence type="ECO:0000256" key="8">
    <source>
        <dbReference type="ARBA" id="ARBA00022857"/>
    </source>
</evidence>
<keyword evidence="7" id="KW-0274">FAD</keyword>
<evidence type="ECO:0000313" key="13">
    <source>
        <dbReference type="Proteomes" id="UP001342314"/>
    </source>
</evidence>
<comment type="pathway">
    <text evidence="2">Siderophore biosynthesis.</text>
</comment>
<protein>
    <recommendedName>
        <fullName evidence="5">L-ornithine N(5)-monooxygenase [NAD(P)H]</fullName>
        <ecNumber evidence="5">1.14.13.196</ecNumber>
    </recommendedName>
</protein>
<evidence type="ECO:0000256" key="10">
    <source>
        <dbReference type="ARBA" id="ARBA00047598"/>
    </source>
</evidence>
<keyword evidence="13" id="KW-1185">Reference proteome</keyword>
<dbReference type="SUPFAM" id="SSF51905">
    <property type="entry name" value="FAD/NAD(P)-binding domain"/>
    <property type="match status" value="2"/>
</dbReference>
<comment type="similarity">
    <text evidence="3">Belongs to the lysine N(6)-hydroxylase/L-ornithine N(5)-oxygenase family.</text>
</comment>
<accession>A0AAV5GT45</accession>
<reference evidence="12 13" key="1">
    <citation type="submission" date="2021-12" db="EMBL/GenBank/DDBJ databases">
        <title>High titer production of polyol ester of fatty acids by Rhodotorula paludigena BS15 towards product separation-free biomass refinery.</title>
        <authorList>
            <person name="Mano J."/>
            <person name="Ono H."/>
            <person name="Tanaka T."/>
            <person name="Naito K."/>
            <person name="Sushida H."/>
            <person name="Ike M."/>
            <person name="Tokuyasu K."/>
            <person name="Kitaoka M."/>
        </authorList>
    </citation>
    <scope>NUCLEOTIDE SEQUENCE [LARGE SCALE GENOMIC DNA]</scope>
    <source>
        <strain evidence="12 13">BS15</strain>
    </source>
</reference>
<evidence type="ECO:0000256" key="2">
    <source>
        <dbReference type="ARBA" id="ARBA00004924"/>
    </source>
</evidence>
<evidence type="ECO:0000256" key="3">
    <source>
        <dbReference type="ARBA" id="ARBA00007588"/>
    </source>
</evidence>
<comment type="cofactor">
    <cofactor evidence="1">
        <name>FAD</name>
        <dbReference type="ChEBI" id="CHEBI:57692"/>
    </cofactor>
</comment>
<dbReference type="PANTHER" id="PTHR42877">
    <property type="entry name" value="L-ORNITHINE N(5)-MONOOXYGENASE-RELATED"/>
    <property type="match status" value="1"/>
</dbReference>
<comment type="catalytic activity">
    <reaction evidence="11">
        <text>L-ornithine + NADH + O2 = N(5)-hydroxy-L-ornithine + NAD(+) + H2O</text>
        <dbReference type="Rhea" id="RHEA:41512"/>
        <dbReference type="ChEBI" id="CHEBI:15377"/>
        <dbReference type="ChEBI" id="CHEBI:15379"/>
        <dbReference type="ChEBI" id="CHEBI:46911"/>
        <dbReference type="ChEBI" id="CHEBI:57540"/>
        <dbReference type="ChEBI" id="CHEBI:57945"/>
        <dbReference type="ChEBI" id="CHEBI:78275"/>
        <dbReference type="EC" id="1.14.13.196"/>
    </reaction>
</comment>
<evidence type="ECO:0000256" key="11">
    <source>
        <dbReference type="ARBA" id="ARBA00049248"/>
    </source>
</evidence>
<evidence type="ECO:0000256" key="5">
    <source>
        <dbReference type="ARBA" id="ARBA00012881"/>
    </source>
</evidence>
<dbReference type="PANTHER" id="PTHR42877:SF5">
    <property type="entry name" value="L-ORNITHINE N(5)-MONOOXYGENASE-RELATED"/>
    <property type="match status" value="1"/>
</dbReference>
<evidence type="ECO:0000256" key="4">
    <source>
        <dbReference type="ARBA" id="ARBA00010139"/>
    </source>
</evidence>
<comment type="caution">
    <text evidence="12">The sequence shown here is derived from an EMBL/GenBank/DDBJ whole genome shotgun (WGS) entry which is preliminary data.</text>
</comment>
<sequence length="520" mass="57607">MAATPAPAAAAPAHSTAVIVGAGVSGIAALVQFKRLLKLTDVVLYEKDSQVGGTWSANVYPGASCDIPVAFYSFSFDPAKEFSTQWPGWQGLLKYYNRIVDKYQVRDRIVFRTVVDEARFSRETGLWTVQTRHVETGATHVQTCNILVSAVGALSVPADPPFDTSDFDGPVMHSAKWDHDVSLKDKDVVILGNGCSAAQIVPTILPEVKSLTQIARGQQAIVPPPVIPDNAFTNALSRWIPGLFSVTRYLVFSLCESYFTYTDKVDGVAGQQKMKRESDAYLEKVANPKYKEQLKYDFPFGQKRRIIDFLKYAPATNDPKFTLVYPDTIKSAKGHTVTTEKGVEVPADVIVLSTGFKVTDYLHPLSVFNGEGESLVERLKKNGVKTYLTSMVATYPNFFLLMGPNSVTGHSSVIINSERTVEMMVELVKPVLAALAKRDKDAEPPAPSVEVKQEVEDEWFARMRAEMEKKVWENDGGISWYVDPNIGKCTTLFPWGQLEFQRQTREAAASKDRFIYTATA</sequence>
<dbReference type="Pfam" id="PF13434">
    <property type="entry name" value="Lys_Orn_oxgnase"/>
    <property type="match status" value="1"/>
</dbReference>
<name>A0AAV5GT45_9BASI</name>
<evidence type="ECO:0000256" key="9">
    <source>
        <dbReference type="ARBA" id="ARBA00023002"/>
    </source>
</evidence>
<evidence type="ECO:0000313" key="12">
    <source>
        <dbReference type="EMBL" id="GJN93403.1"/>
    </source>
</evidence>
<organism evidence="12 13">
    <name type="scientific">Rhodotorula paludigena</name>
    <dbReference type="NCBI Taxonomy" id="86838"/>
    <lineage>
        <taxon>Eukaryota</taxon>
        <taxon>Fungi</taxon>
        <taxon>Dikarya</taxon>
        <taxon>Basidiomycota</taxon>
        <taxon>Pucciniomycotina</taxon>
        <taxon>Microbotryomycetes</taxon>
        <taxon>Sporidiobolales</taxon>
        <taxon>Sporidiobolaceae</taxon>
        <taxon>Rhodotorula</taxon>
    </lineage>
</organism>
<keyword evidence="9" id="KW-0560">Oxidoreductase</keyword>
<dbReference type="InterPro" id="IPR036188">
    <property type="entry name" value="FAD/NAD-bd_sf"/>
</dbReference>
<dbReference type="EC" id="1.14.13.196" evidence="5"/>
<dbReference type="EMBL" id="BQKY01000014">
    <property type="protein sequence ID" value="GJN93403.1"/>
    <property type="molecule type" value="Genomic_DNA"/>
</dbReference>
<dbReference type="Gene3D" id="3.50.50.60">
    <property type="entry name" value="FAD/NAD(P)-binding domain"/>
    <property type="match status" value="2"/>
</dbReference>
<dbReference type="AlphaFoldDB" id="A0AAV5GT45"/>